<gene>
    <name evidence="1" type="ORF">K432DRAFT_383470</name>
</gene>
<dbReference type="Pfam" id="PF05721">
    <property type="entry name" value="PhyH"/>
    <property type="match status" value="1"/>
</dbReference>
<dbReference type="Proteomes" id="UP000250266">
    <property type="component" value="Unassembled WGS sequence"/>
</dbReference>
<dbReference type="AlphaFoldDB" id="A0A8E2E801"/>
<sequence length="358" mass="40858">MFTAIRTSIPHYISKSKPNLRINPIRVSENERSIAQLSRQNVQSGVQEFHRNGLVILENAVGHGTINHVRQRMLDDFHEHRHSPNVHWNQGKCSGNVSQTPPLLSEFLHEEIWANRFAVNIMEYIIGPKPQLSFATSNIIIPRTEGRQAVHSDYYCDHLDLPVFLEVSIYLQDVDSRNGSTEFWLGTHEGYSKKDHSSSTTGWIKRDVFTSRAAISPPIQPAIPKGSVCIRDLRCWHAGRENKTDMPRIILGFMYSPQWFGSHMRMKLPSAARKCLETWTHIDCLNTTEFVDNEFNYLEFNQDINLSQTPSDPYAPYVPKHGSGNVTPNDYWTPSMAADCGSSHRTLCGEMGFQNLVY</sequence>
<protein>
    <recommendedName>
        <fullName evidence="3">Phytanoyl-CoA dioxygenase family protein</fullName>
    </recommendedName>
</protein>
<name>A0A8E2E801_9PEZI</name>
<evidence type="ECO:0008006" key="3">
    <source>
        <dbReference type="Google" id="ProtNLM"/>
    </source>
</evidence>
<dbReference type="SUPFAM" id="SSF51197">
    <property type="entry name" value="Clavaminate synthase-like"/>
    <property type="match status" value="1"/>
</dbReference>
<keyword evidence="2" id="KW-1185">Reference proteome</keyword>
<dbReference type="PANTHER" id="PTHR37563:SF2">
    <property type="entry name" value="PHYTANOYL-COA DIOXYGENASE FAMILY PROTEIN (AFU_ORTHOLOGUE AFUA_2G03330)"/>
    <property type="match status" value="1"/>
</dbReference>
<dbReference type="OrthoDB" id="407832at2759"/>
<dbReference type="EMBL" id="KV745030">
    <property type="protein sequence ID" value="OCK78960.1"/>
    <property type="molecule type" value="Genomic_DNA"/>
</dbReference>
<dbReference type="InterPro" id="IPR051961">
    <property type="entry name" value="Fungal_Metabolite_Diox"/>
</dbReference>
<evidence type="ECO:0000313" key="2">
    <source>
        <dbReference type="Proteomes" id="UP000250266"/>
    </source>
</evidence>
<reference evidence="1 2" key="1">
    <citation type="journal article" date="2016" name="Nat. Commun.">
        <title>Ectomycorrhizal ecology is imprinted in the genome of the dominant symbiotic fungus Cenococcum geophilum.</title>
        <authorList>
            <consortium name="DOE Joint Genome Institute"/>
            <person name="Peter M."/>
            <person name="Kohler A."/>
            <person name="Ohm R.A."/>
            <person name="Kuo A."/>
            <person name="Krutzmann J."/>
            <person name="Morin E."/>
            <person name="Arend M."/>
            <person name="Barry K.W."/>
            <person name="Binder M."/>
            <person name="Choi C."/>
            <person name="Clum A."/>
            <person name="Copeland A."/>
            <person name="Grisel N."/>
            <person name="Haridas S."/>
            <person name="Kipfer T."/>
            <person name="LaButti K."/>
            <person name="Lindquist E."/>
            <person name="Lipzen A."/>
            <person name="Maire R."/>
            <person name="Meier B."/>
            <person name="Mihaltcheva S."/>
            <person name="Molinier V."/>
            <person name="Murat C."/>
            <person name="Poggeler S."/>
            <person name="Quandt C.A."/>
            <person name="Sperisen C."/>
            <person name="Tritt A."/>
            <person name="Tisserant E."/>
            <person name="Crous P.W."/>
            <person name="Henrissat B."/>
            <person name="Nehls U."/>
            <person name="Egli S."/>
            <person name="Spatafora J.W."/>
            <person name="Grigoriev I.V."/>
            <person name="Martin F.M."/>
        </authorList>
    </citation>
    <scope>NUCLEOTIDE SEQUENCE [LARGE SCALE GENOMIC DNA]</scope>
    <source>
        <strain evidence="1 2">CBS 459.81</strain>
    </source>
</reference>
<dbReference type="InterPro" id="IPR008775">
    <property type="entry name" value="Phytyl_CoA_dOase-like"/>
</dbReference>
<accession>A0A8E2E801</accession>
<evidence type="ECO:0000313" key="1">
    <source>
        <dbReference type="EMBL" id="OCK78960.1"/>
    </source>
</evidence>
<dbReference type="PANTHER" id="PTHR37563">
    <property type="entry name" value="PHYTANOYL-COA DIOXYGENASE FAMILY PROTEIN (AFU_ORTHOLOGUE AFUA_2G03330)"/>
    <property type="match status" value="1"/>
</dbReference>
<proteinExistence type="predicted"/>
<organism evidence="1 2">
    <name type="scientific">Lepidopterella palustris CBS 459.81</name>
    <dbReference type="NCBI Taxonomy" id="1314670"/>
    <lineage>
        <taxon>Eukaryota</taxon>
        <taxon>Fungi</taxon>
        <taxon>Dikarya</taxon>
        <taxon>Ascomycota</taxon>
        <taxon>Pezizomycotina</taxon>
        <taxon>Dothideomycetes</taxon>
        <taxon>Pleosporomycetidae</taxon>
        <taxon>Mytilinidiales</taxon>
        <taxon>Argynnaceae</taxon>
        <taxon>Lepidopterella</taxon>
    </lineage>
</organism>
<dbReference type="Gene3D" id="2.60.120.620">
    <property type="entry name" value="q2cbj1_9rhob like domain"/>
    <property type="match status" value="1"/>
</dbReference>